<dbReference type="EMBL" id="MU826371">
    <property type="protein sequence ID" value="KAJ7377915.1"/>
    <property type="molecule type" value="Genomic_DNA"/>
</dbReference>
<dbReference type="AlphaFoldDB" id="A0A9W9ZAM6"/>
<keyword evidence="2" id="KW-1185">Reference proteome</keyword>
<reference evidence="1" key="1">
    <citation type="submission" date="2023-01" db="EMBL/GenBank/DDBJ databases">
        <title>Genome assembly of the deep-sea coral Lophelia pertusa.</title>
        <authorList>
            <person name="Herrera S."/>
            <person name="Cordes E."/>
        </authorList>
    </citation>
    <scope>NUCLEOTIDE SEQUENCE</scope>
    <source>
        <strain evidence="1">USNM1676648</strain>
        <tissue evidence="1">Polyp</tissue>
    </source>
</reference>
<evidence type="ECO:0000313" key="2">
    <source>
        <dbReference type="Proteomes" id="UP001163046"/>
    </source>
</evidence>
<comment type="caution">
    <text evidence="1">The sequence shown here is derived from an EMBL/GenBank/DDBJ whole genome shotgun (WGS) entry which is preliminary data.</text>
</comment>
<organism evidence="1 2">
    <name type="scientific">Desmophyllum pertusum</name>
    <dbReference type="NCBI Taxonomy" id="174260"/>
    <lineage>
        <taxon>Eukaryota</taxon>
        <taxon>Metazoa</taxon>
        <taxon>Cnidaria</taxon>
        <taxon>Anthozoa</taxon>
        <taxon>Hexacorallia</taxon>
        <taxon>Scleractinia</taxon>
        <taxon>Caryophylliina</taxon>
        <taxon>Caryophylliidae</taxon>
        <taxon>Desmophyllum</taxon>
    </lineage>
</organism>
<proteinExistence type="predicted"/>
<evidence type="ECO:0000313" key="1">
    <source>
        <dbReference type="EMBL" id="KAJ7377915.1"/>
    </source>
</evidence>
<sequence length="111" mass="12109">MGLDLADPWDSAVSRIDVTGLQPLTEWMLTSWGLTVAGDGDLEATRKVQHMHNGLGNSANIQNSLLDSTSLDYIPDRVDRDIDIMGPGLTVAGNRDLETTGRDLRFLRSAL</sequence>
<accession>A0A9W9ZAM6</accession>
<dbReference type="Proteomes" id="UP001163046">
    <property type="component" value="Unassembled WGS sequence"/>
</dbReference>
<protein>
    <submittedName>
        <fullName evidence="1">Uncharacterized protein</fullName>
    </submittedName>
</protein>
<gene>
    <name evidence="1" type="ORF">OS493_025810</name>
</gene>
<name>A0A9W9ZAM6_9CNID</name>